<evidence type="ECO:0000259" key="2">
    <source>
        <dbReference type="PROSITE" id="PS50103"/>
    </source>
</evidence>
<evidence type="ECO:0000313" key="4">
    <source>
        <dbReference type="Proteomes" id="UP001189429"/>
    </source>
</evidence>
<reference evidence="3" key="1">
    <citation type="submission" date="2023-10" db="EMBL/GenBank/DDBJ databases">
        <authorList>
            <person name="Chen Y."/>
            <person name="Shah S."/>
            <person name="Dougan E. K."/>
            <person name="Thang M."/>
            <person name="Chan C."/>
        </authorList>
    </citation>
    <scope>NUCLEOTIDE SEQUENCE [LARGE SCALE GENOMIC DNA]</scope>
</reference>
<dbReference type="EMBL" id="CAUYUJ010002026">
    <property type="protein sequence ID" value="CAK0798830.1"/>
    <property type="molecule type" value="Genomic_DNA"/>
</dbReference>
<keyword evidence="1" id="KW-0479">Metal-binding</keyword>
<feature type="non-terminal residue" evidence="3">
    <location>
        <position position="298"/>
    </location>
</feature>
<dbReference type="Proteomes" id="UP001189429">
    <property type="component" value="Unassembled WGS sequence"/>
</dbReference>
<dbReference type="InterPro" id="IPR000571">
    <property type="entry name" value="Znf_CCCH"/>
</dbReference>
<proteinExistence type="predicted"/>
<evidence type="ECO:0000313" key="3">
    <source>
        <dbReference type="EMBL" id="CAK0798830.1"/>
    </source>
</evidence>
<keyword evidence="1" id="KW-0863">Zinc-finger</keyword>
<protein>
    <recommendedName>
        <fullName evidence="2">C3H1-type domain-containing protein</fullName>
    </recommendedName>
</protein>
<dbReference type="PROSITE" id="PS50103">
    <property type="entry name" value="ZF_C3H1"/>
    <property type="match status" value="1"/>
</dbReference>
<organism evidence="3 4">
    <name type="scientific">Prorocentrum cordatum</name>
    <dbReference type="NCBI Taxonomy" id="2364126"/>
    <lineage>
        <taxon>Eukaryota</taxon>
        <taxon>Sar</taxon>
        <taxon>Alveolata</taxon>
        <taxon>Dinophyceae</taxon>
        <taxon>Prorocentrales</taxon>
        <taxon>Prorocentraceae</taxon>
        <taxon>Prorocentrum</taxon>
    </lineage>
</organism>
<keyword evidence="4" id="KW-1185">Reference proteome</keyword>
<accession>A0ABN9PZR2</accession>
<feature type="zinc finger region" description="C3H1-type" evidence="1">
    <location>
        <begin position="282"/>
        <end position="298"/>
    </location>
</feature>
<evidence type="ECO:0000256" key="1">
    <source>
        <dbReference type="PROSITE-ProRule" id="PRU00723"/>
    </source>
</evidence>
<name>A0ABN9PZR2_9DINO</name>
<comment type="caution">
    <text evidence="3">The sequence shown here is derived from an EMBL/GenBank/DDBJ whole genome shotgun (WGS) entry which is preliminary data.</text>
</comment>
<feature type="domain" description="C3H1-type" evidence="2">
    <location>
        <begin position="282"/>
        <end position="298"/>
    </location>
</feature>
<sequence>MVELDVRLSKLGSDPRVADYLNFKGMVNIGQFAGLADSKADSVVGICVPAGLDGTDRPLCQPVKAAWQETEALVAGELDLIWKGKGGGWDDPVDPEVREKRTASFVGHYHIRLPAHLMGSDALAGRLVRALNSEAGISASGGGASAQNSDDSSGTQTAVGFMYKHRVLMNTLALAAAPDWASADWSVLLDYHEWVVLKLFERKNGRKPTVDAVMEADRQMRPKWKSLTEAVQTCRAEWVSLFSGLHSDRSGAVDGPQQAPPKKARVGLPRVESVGGKQVRAFYNEGKCTYGKKCKYLH</sequence>
<gene>
    <name evidence="3" type="ORF">PCOR1329_LOCUS7478</name>
</gene>
<keyword evidence="1" id="KW-0862">Zinc</keyword>